<feature type="domain" description="Cysteine-rich CPCC" evidence="1">
    <location>
        <begin position="109"/>
        <end position="170"/>
    </location>
</feature>
<sequence length="213" mass="24679">MKRQEAIRLIVNRDIKRLTVDQWLEELDYMMLPFPPKELGHNELPPDLLSEFKNEKILQKLSSMLCEEHHKADLTQEYEAAANEYLIEELRSMNINVDNIEGSPLLLEACPCCGYRTLDERDCCDICMVCWWEDYSQDNENADVITGGPNHGLSLTRARINYLKHGIANPLREDLIKIKHPCNRYVKGRSFELSEDGLTVYESQAGWSSSWDN</sequence>
<dbReference type="InterPro" id="IPR025983">
    <property type="entry name" value="Cys_rich_CPCC"/>
</dbReference>
<name>A0A0D2G765_9BACT</name>
<keyword evidence="3" id="KW-1185">Reference proteome</keyword>
<evidence type="ECO:0000313" key="3">
    <source>
        <dbReference type="Proteomes" id="UP000032233"/>
    </source>
</evidence>
<reference evidence="2 3" key="1">
    <citation type="submission" date="2013-11" db="EMBL/GenBank/DDBJ databases">
        <title>Metagenomic analysis of a methanogenic consortium involved in long chain n-alkane degradation.</title>
        <authorList>
            <person name="Davidova I.A."/>
            <person name="Callaghan A.V."/>
            <person name="Wawrik B."/>
            <person name="Pruitt S."/>
            <person name="Marks C."/>
            <person name="Duncan K.E."/>
            <person name="Suflita J.M."/>
        </authorList>
    </citation>
    <scope>NUCLEOTIDE SEQUENCE [LARGE SCALE GENOMIC DNA]</scope>
    <source>
        <strain evidence="2 3">SPR</strain>
    </source>
</reference>
<evidence type="ECO:0000259" key="1">
    <source>
        <dbReference type="Pfam" id="PF14206"/>
    </source>
</evidence>
<comment type="caution">
    <text evidence="2">The sequence shown here is derived from an EMBL/GenBank/DDBJ whole genome shotgun (WGS) entry which is preliminary data.</text>
</comment>
<gene>
    <name evidence="2" type="ORF">X474_26435</name>
</gene>
<dbReference type="Pfam" id="PF14206">
    <property type="entry name" value="Cys_rich_CPCC"/>
    <property type="match status" value="1"/>
</dbReference>
<dbReference type="Proteomes" id="UP000032233">
    <property type="component" value="Unassembled WGS sequence"/>
</dbReference>
<organism evidence="2 3">
    <name type="scientific">Dethiosulfatarculus sandiegensis</name>
    <dbReference type="NCBI Taxonomy" id="1429043"/>
    <lineage>
        <taxon>Bacteria</taxon>
        <taxon>Pseudomonadati</taxon>
        <taxon>Thermodesulfobacteriota</taxon>
        <taxon>Desulfarculia</taxon>
        <taxon>Desulfarculales</taxon>
        <taxon>Desulfarculaceae</taxon>
        <taxon>Dethiosulfatarculus</taxon>
    </lineage>
</organism>
<dbReference type="EMBL" id="AZAC01000078">
    <property type="protein sequence ID" value="KIX10822.1"/>
    <property type="molecule type" value="Genomic_DNA"/>
</dbReference>
<dbReference type="RefSeq" id="WP_052515581.1">
    <property type="nucleotide sequence ID" value="NZ_AZAC01000078.1"/>
</dbReference>
<dbReference type="InParanoid" id="A0A0D2G765"/>
<evidence type="ECO:0000313" key="2">
    <source>
        <dbReference type="EMBL" id="KIX10822.1"/>
    </source>
</evidence>
<protein>
    <recommendedName>
        <fullName evidence="1">Cysteine-rich CPCC domain-containing protein</fullName>
    </recommendedName>
</protein>
<dbReference type="AlphaFoldDB" id="A0A0D2G765"/>
<proteinExistence type="predicted"/>
<accession>A0A0D2G765</accession>